<sequence length="58" mass="6403">MTKEKIAKAQSASEKTIGGTLPLLLSEPRIMFIIQPNHHITNKNPIAMGTKVNIELFS</sequence>
<gene>
    <name evidence="1" type="ORF">SPIRO4BDMA_50453</name>
</gene>
<dbReference type="EMBL" id="FWDO01000005">
    <property type="protein sequence ID" value="SLM18938.1"/>
    <property type="molecule type" value="Genomic_DNA"/>
</dbReference>
<organism evidence="1">
    <name type="scientific">uncultured spirochete</name>
    <dbReference type="NCBI Taxonomy" id="156406"/>
    <lineage>
        <taxon>Bacteria</taxon>
        <taxon>Pseudomonadati</taxon>
        <taxon>Spirochaetota</taxon>
        <taxon>Spirochaetia</taxon>
        <taxon>Spirochaetales</taxon>
        <taxon>environmental samples</taxon>
    </lineage>
</organism>
<protein>
    <submittedName>
        <fullName evidence="1">Uncharacterized protein</fullName>
    </submittedName>
</protein>
<accession>A0A3P3XRJ2</accession>
<name>A0A3P3XRJ2_9SPIR</name>
<dbReference type="AlphaFoldDB" id="A0A3P3XRJ2"/>
<evidence type="ECO:0000313" key="1">
    <source>
        <dbReference type="EMBL" id="SLM18938.1"/>
    </source>
</evidence>
<reference evidence="1" key="1">
    <citation type="submission" date="2017-02" db="EMBL/GenBank/DDBJ databases">
        <authorList>
            <person name="Regsiter A."/>
            <person name="William W."/>
        </authorList>
    </citation>
    <scope>NUCLEOTIDE SEQUENCE</scope>
    <source>
        <strain evidence="1">BdmA 4</strain>
    </source>
</reference>
<proteinExistence type="predicted"/>